<dbReference type="PANTHER" id="PTHR40114">
    <property type="entry name" value="SLR0698 PROTEIN"/>
    <property type="match status" value="1"/>
</dbReference>
<dbReference type="PROSITE" id="PS51707">
    <property type="entry name" value="CYTH"/>
    <property type="match status" value="1"/>
</dbReference>
<dbReference type="PANTHER" id="PTHR40114:SF1">
    <property type="entry name" value="SLR0698 PROTEIN"/>
    <property type="match status" value="1"/>
</dbReference>
<evidence type="ECO:0000313" key="4">
    <source>
        <dbReference type="Proteomes" id="UP000235116"/>
    </source>
</evidence>
<sequence length="164" mass="18620">MGVEIERKFLLQNSDWKSLEDGSELVGVRFRQGYIPTEGFTTVRVRIEGDVAKLTVKGKNTGLSRAEFEYTIPVADANDMLGNLCTKPLIEKTRYCRDEAGLKWEIDVFEGDNTGLVVAEVELESEHQQIELPAWIGQEVSGDARYYNVSLVTNPYRNWSEQKL</sequence>
<dbReference type="Proteomes" id="UP000235116">
    <property type="component" value="Chromosome"/>
</dbReference>
<dbReference type="InterPro" id="IPR012042">
    <property type="entry name" value="NeuTTM/CthTTM-like"/>
</dbReference>
<dbReference type="InterPro" id="IPR023577">
    <property type="entry name" value="CYTH_domain"/>
</dbReference>
<dbReference type="OrthoDB" id="9805588at2"/>
<reference evidence="4" key="1">
    <citation type="submission" date="2017-08" db="EMBL/GenBank/DDBJ databases">
        <title>Direct submision.</title>
        <authorList>
            <person name="Kim S.-J."/>
            <person name="Rhee S.-K."/>
        </authorList>
    </citation>
    <scope>NUCLEOTIDE SEQUENCE [LARGE SCALE GENOMIC DNA]</scope>
    <source>
        <strain evidence="4">GI5</strain>
    </source>
</reference>
<evidence type="ECO:0000256" key="1">
    <source>
        <dbReference type="PIRSR" id="PIRSR016487-1"/>
    </source>
</evidence>
<evidence type="ECO:0000313" key="3">
    <source>
        <dbReference type="EMBL" id="AUM14207.1"/>
    </source>
</evidence>
<dbReference type="AlphaFoldDB" id="A0A2K9LPM5"/>
<dbReference type="CDD" id="cd07891">
    <property type="entry name" value="CYTH-like_CthTTM-like_1"/>
    <property type="match status" value="1"/>
</dbReference>
<dbReference type="SMART" id="SM01118">
    <property type="entry name" value="CYTH"/>
    <property type="match status" value="1"/>
</dbReference>
<feature type="active site" description="Proton acceptor" evidence="1">
    <location>
        <position position="34"/>
    </location>
</feature>
<feature type="domain" description="CYTH" evidence="2">
    <location>
        <begin position="2"/>
        <end position="153"/>
    </location>
</feature>
<dbReference type="EMBL" id="CP022684">
    <property type="protein sequence ID" value="AUM14207.1"/>
    <property type="molecule type" value="Genomic_DNA"/>
</dbReference>
<dbReference type="InterPro" id="IPR033469">
    <property type="entry name" value="CYTH-like_dom_sf"/>
</dbReference>
<dbReference type="Gene3D" id="2.40.320.10">
    <property type="entry name" value="Hypothetical Protein Pfu-838710-001"/>
    <property type="match status" value="1"/>
</dbReference>
<evidence type="ECO:0000259" key="2">
    <source>
        <dbReference type="PROSITE" id="PS51707"/>
    </source>
</evidence>
<dbReference type="PIRSF" id="PIRSF016487">
    <property type="entry name" value="CYTH_UCP016487"/>
    <property type="match status" value="1"/>
</dbReference>
<proteinExistence type="predicted"/>
<dbReference type="Pfam" id="PF01928">
    <property type="entry name" value="CYTH"/>
    <property type="match status" value="1"/>
</dbReference>
<name>A0A2K9LPM5_9GAMM</name>
<protein>
    <submittedName>
        <fullName evidence="3">Adenylate cyclase</fullName>
    </submittedName>
</protein>
<organism evidence="3 4">
    <name type="scientific">Ketobacter alkanivorans</name>
    <dbReference type="NCBI Taxonomy" id="1917421"/>
    <lineage>
        <taxon>Bacteria</taxon>
        <taxon>Pseudomonadati</taxon>
        <taxon>Pseudomonadota</taxon>
        <taxon>Gammaproteobacteria</taxon>
        <taxon>Pseudomonadales</taxon>
        <taxon>Ketobacteraceae</taxon>
        <taxon>Ketobacter</taxon>
    </lineage>
</organism>
<gene>
    <name evidence="3" type="ORF">Kalk_18045</name>
</gene>
<accession>A0A2K9LPM5</accession>
<dbReference type="KEGG" id="kak:Kalk_18045"/>
<dbReference type="RefSeq" id="WP_101895581.1">
    <property type="nucleotide sequence ID" value="NZ_CP022684.1"/>
</dbReference>
<keyword evidence="4" id="KW-1185">Reference proteome</keyword>
<dbReference type="SUPFAM" id="SSF55154">
    <property type="entry name" value="CYTH-like phosphatases"/>
    <property type="match status" value="1"/>
</dbReference>